<dbReference type="Proteomes" id="UP000034185">
    <property type="component" value="Unassembled WGS sequence"/>
</dbReference>
<gene>
    <name evidence="2" type="ORF">UY70_C0006G0004</name>
</gene>
<evidence type="ECO:0000313" key="2">
    <source>
        <dbReference type="EMBL" id="KKW27855.1"/>
    </source>
</evidence>
<dbReference type="AlphaFoldDB" id="A0A0G1XAI7"/>
<dbReference type="EMBL" id="LCRA01000006">
    <property type="protein sequence ID" value="KKW27855.1"/>
    <property type="molecule type" value="Genomic_DNA"/>
</dbReference>
<organism evidence="2 3">
    <name type="scientific">Candidatus Kaiserbacteria bacterium GW2011_GWB1_52_6</name>
    <dbReference type="NCBI Taxonomy" id="1618674"/>
    <lineage>
        <taxon>Bacteria</taxon>
        <taxon>Candidatus Kaiseribacteriota</taxon>
    </lineage>
</organism>
<sequence length="200" mass="23030">MITNHMKTAEGLKINLGSSGFNKDGYVNVDVRTSVTPDIVHNLNTFPYPFPDNSADVIELTHLLEHLEKPFRVMAELHRILKPTGLLYIAVPHFSRGFTHAEHEHGFDVSFPFYFSKERFPEQFYGSEYELVSLKLNWLSRITIRYFPKLGVGNISAFFLKVFNTLFTALANVSPMACSRLWCFWVGGFEEIEFTLRAKK</sequence>
<comment type="caution">
    <text evidence="2">The sequence shown here is derived from an EMBL/GenBank/DDBJ whole genome shotgun (WGS) entry which is preliminary data.</text>
</comment>
<evidence type="ECO:0000259" key="1">
    <source>
        <dbReference type="Pfam" id="PF08241"/>
    </source>
</evidence>
<accession>A0A0G1XAI7</accession>
<dbReference type="SUPFAM" id="SSF53335">
    <property type="entry name" value="S-adenosyl-L-methionine-dependent methyltransferases"/>
    <property type="match status" value="1"/>
</dbReference>
<dbReference type="Gene3D" id="3.40.50.150">
    <property type="entry name" value="Vaccinia Virus protein VP39"/>
    <property type="match status" value="1"/>
</dbReference>
<keyword evidence="2" id="KW-0489">Methyltransferase</keyword>
<feature type="domain" description="Methyltransferase type 11" evidence="1">
    <location>
        <begin position="47"/>
        <end position="89"/>
    </location>
</feature>
<dbReference type="Pfam" id="PF08241">
    <property type="entry name" value="Methyltransf_11"/>
    <property type="match status" value="1"/>
</dbReference>
<proteinExistence type="predicted"/>
<dbReference type="GO" id="GO:0008757">
    <property type="term" value="F:S-adenosylmethionine-dependent methyltransferase activity"/>
    <property type="evidence" value="ECO:0007669"/>
    <property type="project" value="InterPro"/>
</dbReference>
<dbReference type="GO" id="GO:0032259">
    <property type="term" value="P:methylation"/>
    <property type="evidence" value="ECO:0007669"/>
    <property type="project" value="UniProtKB-KW"/>
</dbReference>
<dbReference type="InterPro" id="IPR013216">
    <property type="entry name" value="Methyltransf_11"/>
</dbReference>
<protein>
    <submittedName>
        <fullName evidence="2">Methyltransferase domain protein</fullName>
    </submittedName>
</protein>
<dbReference type="InterPro" id="IPR029063">
    <property type="entry name" value="SAM-dependent_MTases_sf"/>
</dbReference>
<name>A0A0G1XAI7_9BACT</name>
<evidence type="ECO:0000313" key="3">
    <source>
        <dbReference type="Proteomes" id="UP000034185"/>
    </source>
</evidence>
<keyword evidence="2" id="KW-0808">Transferase</keyword>
<reference evidence="2 3" key="1">
    <citation type="journal article" date="2015" name="Nature">
        <title>rRNA introns, odd ribosomes, and small enigmatic genomes across a large radiation of phyla.</title>
        <authorList>
            <person name="Brown C.T."/>
            <person name="Hug L.A."/>
            <person name="Thomas B.C."/>
            <person name="Sharon I."/>
            <person name="Castelle C.J."/>
            <person name="Singh A."/>
            <person name="Wilkins M.J."/>
            <person name="Williams K.H."/>
            <person name="Banfield J.F."/>
        </authorList>
    </citation>
    <scope>NUCLEOTIDE SEQUENCE [LARGE SCALE GENOMIC DNA]</scope>
</reference>